<feature type="transmembrane region" description="Helical" evidence="1">
    <location>
        <begin position="101"/>
        <end position="127"/>
    </location>
</feature>
<comment type="caution">
    <text evidence="2">The sequence shown here is derived from an EMBL/GenBank/DDBJ whole genome shotgun (WGS) entry which is preliminary data.</text>
</comment>
<name>A0ABQ8IW28_DERPT</name>
<evidence type="ECO:0000313" key="3">
    <source>
        <dbReference type="Proteomes" id="UP000887458"/>
    </source>
</evidence>
<gene>
    <name evidence="2" type="ORF">DERP_008723</name>
</gene>
<reference evidence="2 3" key="2">
    <citation type="journal article" date="2022" name="Mol. Biol. Evol.">
        <title>Comparative Genomics Reveals Insights into the Divergent Evolution of Astigmatic Mites and Household Pest Adaptations.</title>
        <authorList>
            <person name="Xiong Q."/>
            <person name="Wan A.T."/>
            <person name="Liu X."/>
            <person name="Fung C.S."/>
            <person name="Xiao X."/>
            <person name="Malainual N."/>
            <person name="Hou J."/>
            <person name="Wang L."/>
            <person name="Wang M."/>
            <person name="Yang K.Y."/>
            <person name="Cui Y."/>
            <person name="Leung E.L."/>
            <person name="Nong W."/>
            <person name="Shin S.K."/>
            <person name="Au S.W."/>
            <person name="Jeong K.Y."/>
            <person name="Chew F.T."/>
            <person name="Hui J.H."/>
            <person name="Leung T.F."/>
            <person name="Tungtrongchitr A."/>
            <person name="Zhong N."/>
            <person name="Liu Z."/>
            <person name="Tsui S.K."/>
        </authorList>
    </citation>
    <scope>NUCLEOTIDE SEQUENCE [LARGE SCALE GENOMIC DNA]</scope>
    <source>
        <strain evidence="2">Derp</strain>
    </source>
</reference>
<keyword evidence="1" id="KW-0472">Membrane</keyword>
<keyword evidence="1" id="KW-1133">Transmembrane helix</keyword>
<accession>A0ABQ8IW28</accession>
<organism evidence="2 3">
    <name type="scientific">Dermatophagoides pteronyssinus</name>
    <name type="common">European house dust mite</name>
    <dbReference type="NCBI Taxonomy" id="6956"/>
    <lineage>
        <taxon>Eukaryota</taxon>
        <taxon>Metazoa</taxon>
        <taxon>Ecdysozoa</taxon>
        <taxon>Arthropoda</taxon>
        <taxon>Chelicerata</taxon>
        <taxon>Arachnida</taxon>
        <taxon>Acari</taxon>
        <taxon>Acariformes</taxon>
        <taxon>Sarcoptiformes</taxon>
        <taxon>Astigmata</taxon>
        <taxon>Psoroptidia</taxon>
        <taxon>Analgoidea</taxon>
        <taxon>Pyroglyphidae</taxon>
        <taxon>Dermatophagoidinae</taxon>
        <taxon>Dermatophagoides</taxon>
    </lineage>
</organism>
<keyword evidence="3" id="KW-1185">Reference proteome</keyword>
<reference evidence="2 3" key="1">
    <citation type="journal article" date="2018" name="J. Allergy Clin. Immunol.">
        <title>High-quality assembly of Dermatophagoides pteronyssinus genome and transcriptome reveals a wide range of novel allergens.</title>
        <authorList>
            <person name="Liu X.Y."/>
            <person name="Yang K.Y."/>
            <person name="Wang M.Q."/>
            <person name="Kwok J.S."/>
            <person name="Zeng X."/>
            <person name="Yang Z."/>
            <person name="Xiao X.J."/>
            <person name="Lau C.P."/>
            <person name="Li Y."/>
            <person name="Huang Z.M."/>
            <person name="Ba J.G."/>
            <person name="Yim A.K."/>
            <person name="Ouyang C.Y."/>
            <person name="Ngai S.M."/>
            <person name="Chan T.F."/>
            <person name="Leung E.L."/>
            <person name="Liu L."/>
            <person name="Liu Z.G."/>
            <person name="Tsui S.K."/>
        </authorList>
    </citation>
    <scope>NUCLEOTIDE SEQUENCE [LARGE SCALE GENOMIC DNA]</scope>
    <source>
        <strain evidence="2">Derp</strain>
    </source>
</reference>
<protein>
    <submittedName>
        <fullName evidence="2">Uncharacterized protein</fullName>
    </submittedName>
</protein>
<evidence type="ECO:0000313" key="2">
    <source>
        <dbReference type="EMBL" id="KAH9414528.1"/>
    </source>
</evidence>
<evidence type="ECO:0000256" key="1">
    <source>
        <dbReference type="SAM" id="Phobius"/>
    </source>
</evidence>
<sequence length="207" mass="24118">MDEKMIIDLPPHHHHHHQQNHHHHQIIMAKFSTKNFKKPFKMSYRRLFSLIFLLLTIINIVSMVITTTIYMKKMDQKEQQEKLSHLISERTNPTNRDAYSIVRFISFISLIASISIRIFGLIAIGICGREFASTEFESSKRRESFTGCLTYTCAMIILLAAYYVNIVRMVQYDLIIHCILTIFGGIFLAFSLQPTDTYSKELNELSI</sequence>
<feature type="transmembrane region" description="Helical" evidence="1">
    <location>
        <begin position="174"/>
        <end position="192"/>
    </location>
</feature>
<feature type="transmembrane region" description="Helical" evidence="1">
    <location>
        <begin position="148"/>
        <end position="168"/>
    </location>
</feature>
<keyword evidence="1" id="KW-0812">Transmembrane</keyword>
<feature type="transmembrane region" description="Helical" evidence="1">
    <location>
        <begin position="47"/>
        <end position="71"/>
    </location>
</feature>
<proteinExistence type="predicted"/>
<dbReference type="Proteomes" id="UP000887458">
    <property type="component" value="Unassembled WGS sequence"/>
</dbReference>
<dbReference type="EMBL" id="NJHN03000107">
    <property type="protein sequence ID" value="KAH9414528.1"/>
    <property type="molecule type" value="Genomic_DNA"/>
</dbReference>